<name>A0AA35T1U3_GEOBA</name>
<evidence type="ECO:0000313" key="2">
    <source>
        <dbReference type="EMBL" id="CAI8039438.1"/>
    </source>
</evidence>
<evidence type="ECO:0000256" key="1">
    <source>
        <dbReference type="SAM" id="MobiDB-lite"/>
    </source>
</evidence>
<keyword evidence="3" id="KW-1185">Reference proteome</keyword>
<dbReference type="SUPFAM" id="SSF48371">
    <property type="entry name" value="ARM repeat"/>
    <property type="match status" value="1"/>
</dbReference>
<evidence type="ECO:0000313" key="3">
    <source>
        <dbReference type="Proteomes" id="UP001174909"/>
    </source>
</evidence>
<feature type="compositionally biased region" description="Polar residues" evidence="1">
    <location>
        <begin position="106"/>
        <end position="120"/>
    </location>
</feature>
<sequence length="129" mass="14529">MTTTCNHALYAMMDVFTQYFDTLSPLLLDDVLAQLLWCVQQDNEQLARSGTNCLENLSLAVGQTVSPDTWDKMVQCMRDIFTASIPHQLLSWQPDESLRRSYSTLSVGSERSSVISENPSTLPPEVRDL</sequence>
<feature type="non-terminal residue" evidence="2">
    <location>
        <position position="1"/>
    </location>
</feature>
<accession>A0AA35T1U3</accession>
<protein>
    <submittedName>
        <fullName evidence="2">Brefeldin A-inhibited guanine nucleotide-exchange protein 2</fullName>
    </submittedName>
</protein>
<comment type="caution">
    <text evidence="2">The sequence shown here is derived from an EMBL/GenBank/DDBJ whole genome shotgun (WGS) entry which is preliminary data.</text>
</comment>
<dbReference type="InterPro" id="IPR016024">
    <property type="entry name" value="ARM-type_fold"/>
</dbReference>
<feature type="region of interest" description="Disordered" evidence="1">
    <location>
        <begin position="106"/>
        <end position="129"/>
    </location>
</feature>
<gene>
    <name evidence="2" type="ORF">GBAR_LOCUS21941</name>
</gene>
<dbReference type="Proteomes" id="UP001174909">
    <property type="component" value="Unassembled WGS sequence"/>
</dbReference>
<dbReference type="AlphaFoldDB" id="A0AA35T1U3"/>
<organism evidence="2 3">
    <name type="scientific">Geodia barretti</name>
    <name type="common">Barrett's horny sponge</name>
    <dbReference type="NCBI Taxonomy" id="519541"/>
    <lineage>
        <taxon>Eukaryota</taxon>
        <taxon>Metazoa</taxon>
        <taxon>Porifera</taxon>
        <taxon>Demospongiae</taxon>
        <taxon>Heteroscleromorpha</taxon>
        <taxon>Tetractinellida</taxon>
        <taxon>Astrophorina</taxon>
        <taxon>Geodiidae</taxon>
        <taxon>Geodia</taxon>
    </lineage>
</organism>
<dbReference type="EMBL" id="CASHTH010003041">
    <property type="protein sequence ID" value="CAI8039438.1"/>
    <property type="molecule type" value="Genomic_DNA"/>
</dbReference>
<reference evidence="2" key="1">
    <citation type="submission" date="2023-03" db="EMBL/GenBank/DDBJ databases">
        <authorList>
            <person name="Steffen K."/>
            <person name="Cardenas P."/>
        </authorList>
    </citation>
    <scope>NUCLEOTIDE SEQUENCE</scope>
</reference>
<proteinExistence type="predicted"/>